<dbReference type="InterPro" id="IPR037066">
    <property type="entry name" value="Plug_dom_sf"/>
</dbReference>
<reference evidence="2 3" key="1">
    <citation type="submission" date="2018-04" db="EMBL/GenBank/DDBJ databases">
        <title>Sphingobacterium cortibacter sp. nov.</title>
        <authorList>
            <person name="Li Y."/>
        </authorList>
    </citation>
    <scope>NUCLEOTIDE SEQUENCE [LARGE SCALE GENOMIC DNA]</scope>
    <source>
        <strain evidence="2 3">2c-3</strain>
    </source>
</reference>
<organism evidence="2 3">
    <name type="scientific">Sphingobacterium corticibacter</name>
    <dbReference type="NCBI Taxonomy" id="2171749"/>
    <lineage>
        <taxon>Bacteria</taxon>
        <taxon>Pseudomonadati</taxon>
        <taxon>Bacteroidota</taxon>
        <taxon>Sphingobacteriia</taxon>
        <taxon>Sphingobacteriales</taxon>
        <taxon>Sphingobacteriaceae</taxon>
        <taxon>Sphingobacterium</taxon>
    </lineage>
</organism>
<dbReference type="RefSeq" id="WP_116775356.1">
    <property type="nucleotide sequence ID" value="NZ_QDKG01000002.1"/>
</dbReference>
<comment type="caution">
    <text evidence="2">The sequence shown here is derived from an EMBL/GenBank/DDBJ whole genome shotgun (WGS) entry which is preliminary data.</text>
</comment>
<keyword evidence="3" id="KW-1185">Reference proteome</keyword>
<dbReference type="Proteomes" id="UP000245627">
    <property type="component" value="Unassembled WGS sequence"/>
</dbReference>
<gene>
    <name evidence="2" type="ORF">DC487_07580</name>
</gene>
<protein>
    <submittedName>
        <fullName evidence="2">Uncharacterized protein</fullName>
    </submittedName>
</protein>
<keyword evidence="1" id="KW-0732">Signal</keyword>
<dbReference type="Gene3D" id="2.60.40.1930">
    <property type="match status" value="1"/>
</dbReference>
<evidence type="ECO:0000256" key="1">
    <source>
        <dbReference type="SAM" id="SignalP"/>
    </source>
</evidence>
<dbReference type="OrthoDB" id="609485at2"/>
<sequence>MLKKICLFLSLLSFTVANAQRIEDRISASRDHYAHNQQEKIYIHTDRHHYTAGETIWYKTYNTLGITNMLSALSGINYIELIDPKNHIVADQRIQLSLGLGSGSLTLADTLVEGSYRLRAYTNWMRNFPTDYFFEKSLTITNGRTDNTVTQTSLRSDGKDTFIAVELKTLSGNPLPKTTVRYQVMEGDKIAQKGSERTDEQGLILIKVTEKNRNKDIQLSFTNLDERPVSKVIHTASIKPQSSVQLLPEGGRILAGTLNNIGIKAIRSDGLGVKAKVEIIDAKQEVIGTGETNHLGMGSLAFLPSPSESYTFRALIEGEDIQQIPAPQVESSGMSFMVNNQNPTKLFAQMNISDDLLSGDPVYFVLHHLGNTFYASRQKMDRQNIVFSVDKEPLPSGVITISVLDAAFKPLFERPIFLWQAADFMPLKIHASNNQVSTREKVTINTEVGLPADSTRLASLSASVVNLAKVQDTTDLQANIYSALLLEADLRGHIESPGYYFSSENRAEKLIDLDKLLLTQGWRKYDWSEDPQAVDTVKAFEAEEGLTIKGFTKKLGRKAAAPLSEVQLISTENLTDYIDTLSSEEGFFHFKDLLFPDSAKFLISAKDQKGKNNIDIILDLPEPPEIQAADGGKNDLNGLYLDELLASKKFFRELEEKGLMPNTIDIAQVVVTRKVEKAPEHSRNLNGPGNADQVITWEELQNFATVDMALNGRLVGVRFQGGIPYSTRGGGIMQIVLDGMYVEPEMLSSIPVMDIASIEVLRNVNYTAVYGSFGGNGVIVITTKIGSEGRVNYVPKGILSFTAKGISEAKEFYQPTYEVASDQTFENDLRTTIHWAPFVATDEHGKASFDFYTSDEPGIYRVILEGIDVSGRIGRKVLDITVDKEN</sequence>
<feature type="chain" id="PRO_5015773496" evidence="1">
    <location>
        <begin position="20"/>
        <end position="886"/>
    </location>
</feature>
<name>A0A2T8HK58_9SPHI</name>
<evidence type="ECO:0000313" key="2">
    <source>
        <dbReference type="EMBL" id="PVH25785.1"/>
    </source>
</evidence>
<accession>A0A2T8HK58</accession>
<proteinExistence type="predicted"/>
<evidence type="ECO:0000313" key="3">
    <source>
        <dbReference type="Proteomes" id="UP000245627"/>
    </source>
</evidence>
<feature type="signal peptide" evidence="1">
    <location>
        <begin position="1"/>
        <end position="19"/>
    </location>
</feature>
<dbReference type="EMBL" id="QDKG01000002">
    <property type="protein sequence ID" value="PVH25785.1"/>
    <property type="molecule type" value="Genomic_DNA"/>
</dbReference>
<dbReference type="AlphaFoldDB" id="A0A2T8HK58"/>
<dbReference type="SUPFAM" id="SSF56935">
    <property type="entry name" value="Porins"/>
    <property type="match status" value="1"/>
</dbReference>
<dbReference type="Gene3D" id="2.170.130.10">
    <property type="entry name" value="TonB-dependent receptor, plug domain"/>
    <property type="match status" value="1"/>
</dbReference>